<dbReference type="SUPFAM" id="SSF52540">
    <property type="entry name" value="P-loop containing nucleoside triphosphate hydrolases"/>
    <property type="match status" value="1"/>
</dbReference>
<dbReference type="EMBL" id="MCOG01000375">
    <property type="protein sequence ID" value="ORY12063.1"/>
    <property type="molecule type" value="Genomic_DNA"/>
</dbReference>
<accession>A0A1Y1ZP80</accession>
<dbReference type="PANTHER" id="PTHR34825:SF1">
    <property type="entry name" value="AAA-ATPASE-LIKE DOMAIN-CONTAINING PROTEIN"/>
    <property type="match status" value="1"/>
</dbReference>
<gene>
    <name evidence="3" type="ORF">LY90DRAFT_637129</name>
</gene>
<dbReference type="Gene3D" id="3.40.50.300">
    <property type="entry name" value="P-loop containing nucleotide triphosphate hydrolases"/>
    <property type="match status" value="1"/>
</dbReference>
<dbReference type="AlphaFoldDB" id="A0A1Y1ZP80"/>
<dbReference type="OrthoDB" id="2143434at2759"/>
<organism evidence="3 4">
    <name type="scientific">Neocallimastix californiae</name>
    <dbReference type="NCBI Taxonomy" id="1754190"/>
    <lineage>
        <taxon>Eukaryota</taxon>
        <taxon>Fungi</taxon>
        <taxon>Fungi incertae sedis</taxon>
        <taxon>Chytridiomycota</taxon>
        <taxon>Chytridiomycota incertae sedis</taxon>
        <taxon>Neocallimastigomycetes</taxon>
        <taxon>Neocallimastigales</taxon>
        <taxon>Neocallimastigaceae</taxon>
        <taxon>Neocallimastix</taxon>
    </lineage>
</organism>
<keyword evidence="4" id="KW-1185">Reference proteome</keyword>
<dbReference type="Proteomes" id="UP000193920">
    <property type="component" value="Unassembled WGS sequence"/>
</dbReference>
<proteinExistence type="predicted"/>
<feature type="domain" description="AAA-ATPase-like" evidence="2">
    <location>
        <begin position="21"/>
        <end position="222"/>
    </location>
</feature>
<dbReference type="InterPro" id="IPR018631">
    <property type="entry name" value="AAA-ATPase-like_dom"/>
</dbReference>
<feature type="region of interest" description="Disordered" evidence="1">
    <location>
        <begin position="563"/>
        <end position="589"/>
    </location>
</feature>
<evidence type="ECO:0000256" key="1">
    <source>
        <dbReference type="SAM" id="MobiDB-lite"/>
    </source>
</evidence>
<feature type="compositionally biased region" description="Basic residues" evidence="1">
    <location>
        <begin position="580"/>
        <end position="589"/>
    </location>
</feature>
<protein>
    <recommendedName>
        <fullName evidence="2">AAA-ATPase-like domain-containing protein</fullName>
    </recommendedName>
</protein>
<reference evidence="3 4" key="1">
    <citation type="submission" date="2016-08" db="EMBL/GenBank/DDBJ databases">
        <title>A Parts List for Fungal Cellulosomes Revealed by Comparative Genomics.</title>
        <authorList>
            <consortium name="DOE Joint Genome Institute"/>
            <person name="Haitjema C.H."/>
            <person name="Gilmore S.P."/>
            <person name="Henske J.K."/>
            <person name="Solomon K.V."/>
            <person name="De Groot R."/>
            <person name="Kuo A."/>
            <person name="Mondo S.J."/>
            <person name="Salamov A.A."/>
            <person name="Labutti K."/>
            <person name="Zhao Z."/>
            <person name="Chiniquy J."/>
            <person name="Barry K."/>
            <person name="Brewer H.M."/>
            <person name="Purvine S.O."/>
            <person name="Wright A.T."/>
            <person name="Boxma B."/>
            <person name="Van Alen T."/>
            <person name="Hackstein J.H."/>
            <person name="Baker S.E."/>
            <person name="Grigoriev I.V."/>
            <person name="O'Malley M.A."/>
        </authorList>
    </citation>
    <scope>NUCLEOTIDE SEQUENCE [LARGE SCALE GENOMIC DNA]</scope>
    <source>
        <strain evidence="3 4">G1</strain>
    </source>
</reference>
<comment type="caution">
    <text evidence="3">The sequence shown here is derived from an EMBL/GenBank/DDBJ whole genome shotgun (WGS) entry which is preliminary data.</text>
</comment>
<dbReference type="STRING" id="1754190.A0A1Y1ZP80"/>
<sequence>MGIVIDNDAMRVKYENILIQEYFVDKSNIINKFNKLISHDISKYVCITKPRRFGKTSIAAMLVTYYSKGIDSKKIFDNLKVSKGISSDETKKQLEIKQYEEYQGKYHTLYFDFSHNVDKFETLNEYLASINDKLKYDIKNIFPNSSILEDFGSIINDNLFILSSKIKETFIVIIDEWDYIIANNKFSSEEQRKYLSFLKDLIKDQPYNAFVYMTGILPIAKQLNQSTLNCFTEYSMIEDAEYYQYFGFTGKEVKELCKINPKLKYKEICNWYNGYKAYNGDPIFNTWSVISALQYSSIKSYWTDTGRVDEIFQMINFDIDGIKKEIIKLIKGNEISINLEKYGTNELLNEETNNTNNENNDAMKEDIYSKMVTFGYLTYYKGKLSIPNNELKERFIKALKERKDMKFYYDLITNSRKMLKMTLKKNTEEMCKILEEEHMNIIKPGDKMDHDNLKRIIEHVYFIANITHDIKEEKGNGKGNSDIFFYPKMGNRKNGTIFIVELKLNKSAEIAIKQIHEKVYYYNLKDKKYSGKVLLIGINCETATKKYTCKIEEYNVDQIIKKTEKKRKSKPTPDSNDIKKKLRSSKKGK</sequence>
<name>A0A1Y1ZP80_9FUNG</name>
<dbReference type="PANTHER" id="PTHR34825">
    <property type="entry name" value="CONSERVED PROTEIN, WITH A WEAK D-GALACTARATE DEHYDRATASE/ALTRONATE HYDROLASE DOMAIN"/>
    <property type="match status" value="1"/>
</dbReference>
<evidence type="ECO:0000259" key="2">
    <source>
        <dbReference type="Pfam" id="PF09820"/>
    </source>
</evidence>
<dbReference type="InterPro" id="IPR027417">
    <property type="entry name" value="P-loop_NTPase"/>
</dbReference>
<dbReference type="Pfam" id="PF09820">
    <property type="entry name" value="AAA-ATPase_like"/>
    <property type="match status" value="1"/>
</dbReference>
<evidence type="ECO:0000313" key="3">
    <source>
        <dbReference type="EMBL" id="ORY12063.1"/>
    </source>
</evidence>
<evidence type="ECO:0000313" key="4">
    <source>
        <dbReference type="Proteomes" id="UP000193920"/>
    </source>
</evidence>